<reference evidence="6 7" key="1">
    <citation type="submission" date="2020-08" db="EMBL/GenBank/DDBJ databases">
        <title>Novel species isolated from subtropical streams in China.</title>
        <authorList>
            <person name="Lu H."/>
        </authorList>
    </citation>
    <scope>NUCLEOTIDE SEQUENCE [LARGE SCALE GENOMIC DNA]</scope>
    <source>
        <strain evidence="6 7">FT31W</strain>
    </source>
</reference>
<comment type="cofactor">
    <cofactor evidence="4">
        <name>pyridoxal 5'-phosphate</name>
        <dbReference type="ChEBI" id="CHEBI:597326"/>
    </cofactor>
    <text evidence="4">Binds 1 pyridoxal phosphate per subunit.</text>
</comment>
<dbReference type="NCBIfam" id="NF005394">
    <property type="entry name" value="PRK06939.1"/>
    <property type="match status" value="1"/>
</dbReference>
<dbReference type="InterPro" id="IPR015424">
    <property type="entry name" value="PyrdxlP-dep_Trfase"/>
</dbReference>
<evidence type="ECO:0000259" key="5">
    <source>
        <dbReference type="Pfam" id="PF00155"/>
    </source>
</evidence>
<keyword evidence="7" id="KW-1185">Reference proteome</keyword>
<feature type="binding site" description="in other chain" evidence="4">
    <location>
        <begin position="245"/>
        <end position="248"/>
    </location>
    <ligand>
        <name>pyridoxal 5'-phosphate</name>
        <dbReference type="ChEBI" id="CHEBI:597326"/>
        <note>ligand shared between dimeric partners</note>
    </ligand>
</feature>
<evidence type="ECO:0000313" key="6">
    <source>
        <dbReference type="EMBL" id="MBC3886074.1"/>
    </source>
</evidence>
<name>A0ABR6YQK5_9BURK</name>
<dbReference type="Pfam" id="PF00155">
    <property type="entry name" value="Aminotran_1_2"/>
    <property type="match status" value="1"/>
</dbReference>
<comment type="similarity">
    <text evidence="1 4">Belongs to the class-II pyridoxal-phosphate-dependent aminotransferase family.</text>
</comment>
<evidence type="ECO:0000256" key="2">
    <source>
        <dbReference type="ARBA" id="ARBA00022679"/>
    </source>
</evidence>
<comment type="pathway">
    <text evidence="4">Amino-acid degradation; L-threonine degradation via oxydo-reductase pathway; glycine from L-threonine: step 2/2.</text>
</comment>
<dbReference type="PANTHER" id="PTHR13693:SF102">
    <property type="entry name" value="2-AMINO-3-KETOBUTYRATE COENZYME A LIGASE, MITOCHONDRIAL"/>
    <property type="match status" value="1"/>
</dbReference>
<feature type="binding site" description="in other chain" evidence="4">
    <location>
        <position position="189"/>
    </location>
    <ligand>
        <name>pyridoxal 5'-phosphate</name>
        <dbReference type="ChEBI" id="CHEBI:597326"/>
        <note>ligand shared between dimeric partners</note>
    </ligand>
</feature>
<comment type="catalytic activity">
    <reaction evidence="4">
        <text>glycine + acetyl-CoA = (2S)-2-amino-3-oxobutanoate + CoA</text>
        <dbReference type="Rhea" id="RHEA:20736"/>
        <dbReference type="ChEBI" id="CHEBI:57287"/>
        <dbReference type="ChEBI" id="CHEBI:57288"/>
        <dbReference type="ChEBI" id="CHEBI:57305"/>
        <dbReference type="ChEBI" id="CHEBI:78948"/>
        <dbReference type="EC" id="2.3.1.29"/>
    </reaction>
</comment>
<keyword evidence="4" id="KW-0663">Pyridoxal phosphate</keyword>
<accession>A0ABR6YQK5</accession>
<dbReference type="GO" id="GO:0008890">
    <property type="term" value="F:glycine C-acetyltransferase activity"/>
    <property type="evidence" value="ECO:0007669"/>
    <property type="project" value="UniProtKB-EC"/>
</dbReference>
<gene>
    <name evidence="4 6" type="primary">kbl</name>
    <name evidence="6" type="ORF">H8K27_13115</name>
</gene>
<organism evidence="6 7">
    <name type="scientific">Undibacterium griseum</name>
    <dbReference type="NCBI Taxonomy" id="2762295"/>
    <lineage>
        <taxon>Bacteria</taxon>
        <taxon>Pseudomonadati</taxon>
        <taxon>Pseudomonadota</taxon>
        <taxon>Betaproteobacteria</taxon>
        <taxon>Burkholderiales</taxon>
        <taxon>Oxalobacteraceae</taxon>
        <taxon>Undibacterium</taxon>
    </lineage>
</organism>
<dbReference type="EC" id="2.3.1.29" evidence="4"/>
<comment type="caution">
    <text evidence="6">The sequence shown here is derived from an EMBL/GenBank/DDBJ whole genome shotgun (WGS) entry which is preliminary data.</text>
</comment>
<dbReference type="Gene3D" id="3.40.640.10">
    <property type="entry name" value="Type I PLP-dependent aspartate aminotransferase-like (Major domain)"/>
    <property type="match status" value="1"/>
</dbReference>
<dbReference type="SUPFAM" id="SSF53383">
    <property type="entry name" value="PLP-dependent transferases"/>
    <property type="match status" value="1"/>
</dbReference>
<dbReference type="HAMAP" id="MF_00985">
    <property type="entry name" value="2am3keto_CoA_ligase"/>
    <property type="match status" value="1"/>
</dbReference>
<dbReference type="InterPro" id="IPR015421">
    <property type="entry name" value="PyrdxlP-dep_Trfase_major"/>
</dbReference>
<feature type="modified residue" description="N6-(pyridoxal phosphate)lysine" evidence="4">
    <location>
        <position position="248"/>
    </location>
</feature>
<dbReference type="Gene3D" id="3.90.1150.10">
    <property type="entry name" value="Aspartate Aminotransferase, domain 1"/>
    <property type="match status" value="1"/>
</dbReference>
<dbReference type="EMBL" id="JACOGC010000005">
    <property type="protein sequence ID" value="MBC3886074.1"/>
    <property type="molecule type" value="Genomic_DNA"/>
</dbReference>
<dbReference type="InterPro" id="IPR011282">
    <property type="entry name" value="2am3keto_CoA_ligase"/>
</dbReference>
<comment type="caution">
    <text evidence="4">Lacks conserved residue(s) required for the propagation of feature annotation.</text>
</comment>
<evidence type="ECO:0000313" key="7">
    <source>
        <dbReference type="Proteomes" id="UP000613113"/>
    </source>
</evidence>
<protein>
    <recommendedName>
        <fullName evidence="4">2-amino-3-ketobutyrate coenzyme A ligase</fullName>
        <shortName evidence="4">AKB ligase</shortName>
        <ecNumber evidence="4">2.3.1.29</ecNumber>
    </recommendedName>
    <alternativeName>
        <fullName evidence="4">Glycine acetyltransferase</fullName>
    </alternativeName>
</protein>
<dbReference type="CDD" id="cd06454">
    <property type="entry name" value="KBL_like"/>
    <property type="match status" value="1"/>
</dbReference>
<keyword evidence="3 4" id="KW-0012">Acyltransferase</keyword>
<dbReference type="Proteomes" id="UP000613113">
    <property type="component" value="Unassembled WGS sequence"/>
</dbReference>
<dbReference type="InterPro" id="IPR050087">
    <property type="entry name" value="AON_synthase_class-II"/>
</dbReference>
<evidence type="ECO:0000256" key="3">
    <source>
        <dbReference type="ARBA" id="ARBA00023315"/>
    </source>
</evidence>
<dbReference type="InterPro" id="IPR015422">
    <property type="entry name" value="PyrdxlP-dep_Trfase_small"/>
</dbReference>
<dbReference type="PANTHER" id="PTHR13693">
    <property type="entry name" value="CLASS II AMINOTRANSFERASE/8-AMINO-7-OXONONANOATE SYNTHASE"/>
    <property type="match status" value="1"/>
</dbReference>
<feature type="binding site" evidence="4">
    <location>
        <position position="142"/>
    </location>
    <ligand>
        <name>substrate</name>
    </ligand>
</feature>
<evidence type="ECO:0000256" key="4">
    <source>
        <dbReference type="HAMAP-Rule" id="MF_00985"/>
    </source>
</evidence>
<feature type="domain" description="Aminotransferase class I/classII large" evidence="5">
    <location>
        <begin position="49"/>
        <end position="390"/>
    </location>
</feature>
<comment type="subunit">
    <text evidence="4">Homodimer.</text>
</comment>
<evidence type="ECO:0000256" key="1">
    <source>
        <dbReference type="ARBA" id="ARBA00008392"/>
    </source>
</evidence>
<dbReference type="InterPro" id="IPR004839">
    <property type="entry name" value="Aminotransferase_I/II_large"/>
</dbReference>
<feature type="binding site" evidence="4">
    <location>
        <position position="372"/>
    </location>
    <ligand>
        <name>substrate</name>
    </ligand>
</feature>
<proteinExistence type="inferred from homology"/>
<keyword evidence="2 4" id="KW-0808">Transferase</keyword>
<feature type="binding site" evidence="4">
    <location>
        <begin position="278"/>
        <end position="279"/>
    </location>
    <ligand>
        <name>pyridoxal 5'-phosphate</name>
        <dbReference type="ChEBI" id="CHEBI:597326"/>
        <note>ligand shared between dimeric partners</note>
    </ligand>
</feature>
<comment type="function">
    <text evidence="4">Catalyzes the cleavage of 2-amino-3-ketobutyrate to glycine and acetyl-CoA.</text>
</comment>
<sequence length="402" mass="43685">MMSQTTSRQQFIGKLSASLNQLREEGLYKPERVISSRQGAVVTCDDGRQLINLCANNYLGLSGDESMVQASIDATREFGYGLSSVRFICGTQTVHKQLEKAIAEFVGTEDCILYAAAFDANGGVFEPLFDENDAIISDALNHASIIDGIRLCKAARYRYAHNDMADLETQLKAAADKRHRIIVTDGVFSMDGTIAQLDRICDLADQYDALVMIDECHASGFMGATGRGTHEHHNVMGRIDIITGTLGKALGGAMGGFTAARKEVIDTLRQKSRPYLFSNTLAPSITGASLSVLQRLSASTELRDRLHANTAHFRREIAALGFTIKPGTHPVVPVMLFDAPVAQKFAARLYELGVLVTGFFYPVVPMGQARVRVQLSAAHSIEQLNTALAAFAQAGRELGLIR</sequence>
<dbReference type="NCBIfam" id="TIGR01822">
    <property type="entry name" value="2am3keto_CoA"/>
    <property type="match status" value="1"/>
</dbReference>